<dbReference type="RefSeq" id="WP_344996820.1">
    <property type="nucleotide sequence ID" value="NZ_BAABFR010000041.1"/>
</dbReference>
<feature type="transmembrane region" description="Helical" evidence="6">
    <location>
        <begin position="103"/>
        <end position="123"/>
    </location>
</feature>
<sequence length="253" mass="25315">MSGVATMFVLAGFGLAAGIGITAVGPGGVLATVALFLLGGLSPAGVAGTAIVTHVATGAVGSLAYRRSGQLHNAETRRTARLLAVFAVVGTPIGIAVNQVAPHWLFGVLLAVFAVVVAFLSWFRSRREAEAEHERRHPLGLLLAIGLGVAIAGGMFGVGGPLLTVPLLVAAGSPVLSALAAAQVQSIAIAGIGAVGYAARGDIDWRLALVVGVPELLGAVVGWRIAHAAAPRQLRGAMIAALIAAAGMTLAHM</sequence>
<dbReference type="InterPro" id="IPR002781">
    <property type="entry name" value="TM_pro_TauE-like"/>
</dbReference>
<evidence type="ECO:0000256" key="4">
    <source>
        <dbReference type="ARBA" id="ARBA00022989"/>
    </source>
</evidence>
<comment type="caution">
    <text evidence="7">The sequence shown here is derived from an EMBL/GenBank/DDBJ whole genome shotgun (WGS) entry which is preliminary data.</text>
</comment>
<feature type="transmembrane region" description="Helical" evidence="6">
    <location>
        <begin position="139"/>
        <end position="163"/>
    </location>
</feature>
<dbReference type="Proteomes" id="UP001500635">
    <property type="component" value="Unassembled WGS sequence"/>
</dbReference>
<evidence type="ECO:0000256" key="6">
    <source>
        <dbReference type="RuleBase" id="RU363041"/>
    </source>
</evidence>
<dbReference type="PANTHER" id="PTHR43701:SF2">
    <property type="entry name" value="MEMBRANE TRANSPORTER PROTEIN YJNA-RELATED"/>
    <property type="match status" value="1"/>
</dbReference>
<dbReference type="Pfam" id="PF01925">
    <property type="entry name" value="TauE"/>
    <property type="match status" value="1"/>
</dbReference>
<dbReference type="EMBL" id="BAABFR010000041">
    <property type="protein sequence ID" value="GAA4395118.1"/>
    <property type="molecule type" value="Genomic_DNA"/>
</dbReference>
<reference evidence="8" key="1">
    <citation type="journal article" date="2019" name="Int. J. Syst. Evol. Microbiol.">
        <title>The Global Catalogue of Microorganisms (GCM) 10K type strain sequencing project: providing services to taxonomists for standard genome sequencing and annotation.</title>
        <authorList>
            <consortium name="The Broad Institute Genomics Platform"/>
            <consortium name="The Broad Institute Genome Sequencing Center for Infectious Disease"/>
            <person name="Wu L."/>
            <person name="Ma J."/>
        </authorList>
    </citation>
    <scope>NUCLEOTIDE SEQUENCE [LARGE SCALE GENOMIC DNA]</scope>
    <source>
        <strain evidence="8">JCM 17688</strain>
    </source>
</reference>
<gene>
    <name evidence="7" type="ORF">GCM10023147_27950</name>
</gene>
<keyword evidence="4 6" id="KW-1133">Transmembrane helix</keyword>
<accession>A0ABP8JRQ4</accession>
<proteinExistence type="inferred from homology"/>
<evidence type="ECO:0000313" key="8">
    <source>
        <dbReference type="Proteomes" id="UP001500635"/>
    </source>
</evidence>
<name>A0ABP8JRQ4_9ACTN</name>
<dbReference type="InterPro" id="IPR051598">
    <property type="entry name" value="TSUP/Inactive_protease-like"/>
</dbReference>
<dbReference type="PANTHER" id="PTHR43701">
    <property type="entry name" value="MEMBRANE TRANSPORTER PROTEIN MJ0441-RELATED"/>
    <property type="match status" value="1"/>
</dbReference>
<keyword evidence="8" id="KW-1185">Reference proteome</keyword>
<keyword evidence="3 6" id="KW-0812">Transmembrane</keyword>
<evidence type="ECO:0000256" key="3">
    <source>
        <dbReference type="ARBA" id="ARBA00022692"/>
    </source>
</evidence>
<feature type="transmembrane region" description="Helical" evidence="6">
    <location>
        <begin position="175"/>
        <end position="195"/>
    </location>
</feature>
<comment type="subcellular location">
    <subcellularLocation>
        <location evidence="6">Cell membrane</location>
        <topology evidence="6">Multi-pass membrane protein</topology>
    </subcellularLocation>
    <subcellularLocation>
        <location evidence="1">Membrane</location>
        <topology evidence="1">Multi-pass membrane protein</topology>
    </subcellularLocation>
</comment>
<feature type="transmembrane region" description="Helical" evidence="6">
    <location>
        <begin position="78"/>
        <end position="97"/>
    </location>
</feature>
<evidence type="ECO:0000313" key="7">
    <source>
        <dbReference type="EMBL" id="GAA4395118.1"/>
    </source>
</evidence>
<evidence type="ECO:0000256" key="2">
    <source>
        <dbReference type="ARBA" id="ARBA00009142"/>
    </source>
</evidence>
<keyword evidence="5 6" id="KW-0472">Membrane</keyword>
<feature type="transmembrane region" description="Helical" evidence="6">
    <location>
        <begin position="232"/>
        <end position="251"/>
    </location>
</feature>
<organism evidence="7 8">
    <name type="scientific">Tsukamurella soli</name>
    <dbReference type="NCBI Taxonomy" id="644556"/>
    <lineage>
        <taxon>Bacteria</taxon>
        <taxon>Bacillati</taxon>
        <taxon>Actinomycetota</taxon>
        <taxon>Actinomycetes</taxon>
        <taxon>Mycobacteriales</taxon>
        <taxon>Tsukamurellaceae</taxon>
        <taxon>Tsukamurella</taxon>
    </lineage>
</organism>
<keyword evidence="6" id="KW-1003">Cell membrane</keyword>
<protein>
    <recommendedName>
        <fullName evidence="6">Probable membrane transporter protein</fullName>
    </recommendedName>
</protein>
<feature type="transmembrane region" description="Helical" evidence="6">
    <location>
        <begin position="41"/>
        <end position="66"/>
    </location>
</feature>
<evidence type="ECO:0000256" key="1">
    <source>
        <dbReference type="ARBA" id="ARBA00004141"/>
    </source>
</evidence>
<comment type="similarity">
    <text evidence="2 6">Belongs to the 4-toluene sulfonate uptake permease (TSUP) (TC 2.A.102) family.</text>
</comment>
<evidence type="ECO:0000256" key="5">
    <source>
        <dbReference type="ARBA" id="ARBA00023136"/>
    </source>
</evidence>